<organism evidence="2 3">
    <name type="scientific">Croceicoccus ponticola</name>
    <dbReference type="NCBI Taxonomy" id="2217664"/>
    <lineage>
        <taxon>Bacteria</taxon>
        <taxon>Pseudomonadati</taxon>
        <taxon>Pseudomonadota</taxon>
        <taxon>Alphaproteobacteria</taxon>
        <taxon>Sphingomonadales</taxon>
        <taxon>Erythrobacteraceae</taxon>
        <taxon>Croceicoccus</taxon>
    </lineage>
</organism>
<reference evidence="2 3" key="1">
    <citation type="submission" date="2018-12" db="EMBL/GenBank/DDBJ databases">
        <title>Croceicoccus ponticola sp. nov., a lipolytic bacterium isolated from seawater.</title>
        <authorList>
            <person name="Yoon J.-H."/>
        </authorList>
    </citation>
    <scope>NUCLEOTIDE SEQUENCE [LARGE SCALE GENOMIC DNA]</scope>
    <source>
        <strain evidence="2 3">GM-16</strain>
    </source>
</reference>
<dbReference type="AlphaFoldDB" id="A0A437GYP1"/>
<gene>
    <name evidence="2" type="ORF">EKN06_07685</name>
</gene>
<dbReference type="RefSeq" id="WP_127612305.1">
    <property type="nucleotide sequence ID" value="NZ_RXOL01000002.1"/>
</dbReference>
<evidence type="ECO:0008006" key="4">
    <source>
        <dbReference type="Google" id="ProtNLM"/>
    </source>
</evidence>
<dbReference type="OrthoDB" id="594865at2"/>
<comment type="caution">
    <text evidence="2">The sequence shown here is derived from an EMBL/GenBank/DDBJ whole genome shotgun (WGS) entry which is preliminary data.</text>
</comment>
<keyword evidence="1" id="KW-0732">Signal</keyword>
<feature type="chain" id="PRO_5019190323" description="PepSY domain-containing protein" evidence="1">
    <location>
        <begin position="27"/>
        <end position="265"/>
    </location>
</feature>
<dbReference type="Proteomes" id="UP000283003">
    <property type="component" value="Unassembled WGS sequence"/>
</dbReference>
<protein>
    <recommendedName>
        <fullName evidence="4">PepSY domain-containing protein</fullName>
    </recommendedName>
</protein>
<evidence type="ECO:0000256" key="1">
    <source>
        <dbReference type="SAM" id="SignalP"/>
    </source>
</evidence>
<evidence type="ECO:0000313" key="3">
    <source>
        <dbReference type="Proteomes" id="UP000283003"/>
    </source>
</evidence>
<evidence type="ECO:0000313" key="2">
    <source>
        <dbReference type="EMBL" id="RVQ67792.1"/>
    </source>
</evidence>
<proteinExistence type="predicted"/>
<accession>A0A437GYP1</accession>
<dbReference type="EMBL" id="RXOL01000002">
    <property type="protein sequence ID" value="RVQ67792.1"/>
    <property type="molecule type" value="Genomic_DNA"/>
</dbReference>
<name>A0A437GYP1_9SPHN</name>
<feature type="signal peptide" evidence="1">
    <location>
        <begin position="1"/>
        <end position="26"/>
    </location>
</feature>
<sequence length="265" mass="28167">MTRFRSSGSICAIAAAFGLAATPALATKARSLVDIDGMHASSAEGELASRGFKYIDGHKGGGGSSTSNWWHSGDRDCVQVEVMDGRVMTINDVMAQDCGHTDKGSSGAGTAVAAVAGAALLGALLSHKSHHHDDKQHLSDAEAEKQYDRGYTDGLHNVAYHNHDKSDAYSSGYQAGVDQRKNNTSHHHGSGGYAQKAQFKDLEGGRAQNFGRVLEERGFANVDGFKSGSTAYTIWARPNSGQCLQVTVADGRVYDIRDIGKHPKC</sequence>
<keyword evidence="3" id="KW-1185">Reference proteome</keyword>